<evidence type="ECO:0008006" key="7">
    <source>
        <dbReference type="Google" id="ProtNLM"/>
    </source>
</evidence>
<dbReference type="InterPro" id="IPR036942">
    <property type="entry name" value="Beta-barrel_TonB_sf"/>
</dbReference>
<evidence type="ECO:0000256" key="1">
    <source>
        <dbReference type="ARBA" id="ARBA00004442"/>
    </source>
</evidence>
<evidence type="ECO:0000313" key="5">
    <source>
        <dbReference type="EMBL" id="MBK1828559.1"/>
    </source>
</evidence>
<dbReference type="SUPFAM" id="SSF103515">
    <property type="entry name" value="Autotransporter"/>
    <property type="match status" value="1"/>
</dbReference>
<keyword evidence="4" id="KW-0732">Signal</keyword>
<feature type="chain" id="PRO_5037565190" description="Outer membrane beta-barrel protein" evidence="4">
    <location>
        <begin position="21"/>
        <end position="427"/>
    </location>
</feature>
<dbReference type="InterPro" id="IPR036709">
    <property type="entry name" value="Autotransporte_beta_dom_sf"/>
</dbReference>
<dbReference type="EMBL" id="JAENII010000014">
    <property type="protein sequence ID" value="MBK1828559.1"/>
    <property type="molecule type" value="Genomic_DNA"/>
</dbReference>
<gene>
    <name evidence="5" type="ORF">JIN81_16110</name>
</gene>
<feature type="signal peptide" evidence="4">
    <location>
        <begin position="1"/>
        <end position="20"/>
    </location>
</feature>
<dbReference type="Proteomes" id="UP000658278">
    <property type="component" value="Unassembled WGS sequence"/>
</dbReference>
<comment type="caution">
    <text evidence="5">The sequence shown here is derived from an EMBL/GenBank/DDBJ whole genome shotgun (WGS) entry which is preliminary data.</text>
</comment>
<dbReference type="Gene3D" id="2.40.170.20">
    <property type="entry name" value="TonB-dependent receptor, beta-barrel domain"/>
    <property type="match status" value="1"/>
</dbReference>
<comment type="subcellular location">
    <subcellularLocation>
        <location evidence="1">Cell outer membrane</location>
    </subcellularLocation>
</comment>
<sequence>MKSKIFTLLAAAAAVSSASAAEGLYYVGSEAQESLPLKWTVGTNLTWDDNPTPTSGTIINPATGLPFKDDSVLSLGGYAGLSFVNISPQSTLDVYARVGAIYYFDKPAAQQDDWTPEVRVGVNWTRRFTERLRFSTRNFFAYEMEPNYAYGFATTRQTDPYLYWQTNNSIGYRWTERFATYTGFSITGLDYDNTVRNSDRLTLGLYQQFRYQLNPRSVLTFEYRYSQTEADGLAADSSSHYLLAGIEHRFSPNTILIARAGAQIRRSDAVFGSDGTNPFVELALRSQINSQFSVRAFARYSAEVYDTTRTVATLGGAGLYDFDDRRTLRLGISSEYSISPMFSLFGGIDYIPASFDDGRLVGVTAGAPALTAGGIDEDIWNAYVGVSVKFTDYLYGTLSYNYTDSTSDFIGYNYDRNRVSLGLRAEF</sequence>
<keyword evidence="2" id="KW-0472">Membrane</keyword>
<dbReference type="GO" id="GO:0009279">
    <property type="term" value="C:cell outer membrane"/>
    <property type="evidence" value="ECO:0007669"/>
    <property type="project" value="UniProtKB-SubCell"/>
</dbReference>
<evidence type="ECO:0000256" key="4">
    <source>
        <dbReference type="SAM" id="SignalP"/>
    </source>
</evidence>
<name>A0A934VFP1_9BACT</name>
<keyword evidence="6" id="KW-1185">Reference proteome</keyword>
<dbReference type="AlphaFoldDB" id="A0A934VFP1"/>
<dbReference type="RefSeq" id="WP_200282251.1">
    <property type="nucleotide sequence ID" value="NZ_JAENII010000014.1"/>
</dbReference>
<evidence type="ECO:0000256" key="3">
    <source>
        <dbReference type="ARBA" id="ARBA00023237"/>
    </source>
</evidence>
<evidence type="ECO:0000313" key="6">
    <source>
        <dbReference type="Proteomes" id="UP000658278"/>
    </source>
</evidence>
<keyword evidence="3" id="KW-0998">Cell outer membrane</keyword>
<dbReference type="SUPFAM" id="SSF56935">
    <property type="entry name" value="Porins"/>
    <property type="match status" value="1"/>
</dbReference>
<reference evidence="5" key="1">
    <citation type="submission" date="2021-01" db="EMBL/GenBank/DDBJ databases">
        <title>Modified the classification status of verrucomicrobia.</title>
        <authorList>
            <person name="Feng X."/>
        </authorList>
    </citation>
    <scope>NUCLEOTIDE SEQUENCE</scope>
    <source>
        <strain evidence="5">KCTC 22201</strain>
    </source>
</reference>
<protein>
    <recommendedName>
        <fullName evidence="7">Outer membrane beta-barrel protein</fullName>
    </recommendedName>
</protein>
<proteinExistence type="predicted"/>
<evidence type="ECO:0000256" key="2">
    <source>
        <dbReference type="ARBA" id="ARBA00023136"/>
    </source>
</evidence>
<organism evidence="5 6">
    <name type="scientific">Haloferula rosea</name>
    <dbReference type="NCBI Taxonomy" id="490093"/>
    <lineage>
        <taxon>Bacteria</taxon>
        <taxon>Pseudomonadati</taxon>
        <taxon>Verrucomicrobiota</taxon>
        <taxon>Verrucomicrobiia</taxon>
        <taxon>Verrucomicrobiales</taxon>
        <taxon>Verrucomicrobiaceae</taxon>
        <taxon>Haloferula</taxon>
    </lineage>
</organism>
<accession>A0A934VFP1</accession>